<dbReference type="InterPro" id="IPR016032">
    <property type="entry name" value="Sig_transdc_resp-reg_C-effctor"/>
</dbReference>
<feature type="domain" description="HTH luxR-type" evidence="1">
    <location>
        <begin position="109"/>
        <end position="166"/>
    </location>
</feature>
<accession>A0A517P144</accession>
<dbReference type="AlphaFoldDB" id="A0A517P144"/>
<keyword evidence="3" id="KW-1185">Reference proteome</keyword>
<dbReference type="OrthoDB" id="561214at2"/>
<dbReference type="InterPro" id="IPR036388">
    <property type="entry name" value="WH-like_DNA-bd_sf"/>
</dbReference>
<dbReference type="SMART" id="SM00421">
    <property type="entry name" value="HTH_LUXR"/>
    <property type="match status" value="1"/>
</dbReference>
<evidence type="ECO:0000313" key="3">
    <source>
        <dbReference type="Proteomes" id="UP000319817"/>
    </source>
</evidence>
<name>A0A517P144_9BACT</name>
<dbReference type="GO" id="GO:0003677">
    <property type="term" value="F:DNA binding"/>
    <property type="evidence" value="ECO:0007669"/>
    <property type="project" value="InterPro"/>
</dbReference>
<proteinExistence type="predicted"/>
<dbReference type="EMBL" id="CP036526">
    <property type="protein sequence ID" value="QDT13073.1"/>
    <property type="molecule type" value="Genomic_DNA"/>
</dbReference>
<dbReference type="GO" id="GO:0006355">
    <property type="term" value="P:regulation of DNA-templated transcription"/>
    <property type="evidence" value="ECO:0007669"/>
    <property type="project" value="InterPro"/>
</dbReference>
<evidence type="ECO:0000259" key="1">
    <source>
        <dbReference type="SMART" id="SM00421"/>
    </source>
</evidence>
<dbReference type="PRINTS" id="PR00038">
    <property type="entry name" value="HTHLUXR"/>
</dbReference>
<dbReference type="Gene3D" id="1.10.10.10">
    <property type="entry name" value="Winged helix-like DNA-binding domain superfamily/Winged helix DNA-binding domain"/>
    <property type="match status" value="1"/>
</dbReference>
<dbReference type="SUPFAM" id="SSF46894">
    <property type="entry name" value="C-terminal effector domain of the bipartite response regulators"/>
    <property type="match status" value="1"/>
</dbReference>
<dbReference type="Pfam" id="PF00196">
    <property type="entry name" value="GerE"/>
    <property type="match status" value="1"/>
</dbReference>
<dbReference type="InterPro" id="IPR000792">
    <property type="entry name" value="Tscrpt_reg_LuxR_C"/>
</dbReference>
<evidence type="ECO:0000313" key="2">
    <source>
        <dbReference type="EMBL" id="QDT13073.1"/>
    </source>
</evidence>
<sequence>MGFTQKQLHRLQQLNLRNVLFVDMQGVSHSGARIALGQDTTNPDRPVPVWQLFPPRYKDKVQQFLANATYDRICEGISVEALDGTALYVTAEFVEPLQMIAFAIYDAPIEGIHEREWEIVRLLAEGDSQAEISEKVGITSSTIRTYLGRAREVVGCKTNEQMIAVLSKTNTLASSPNKT</sequence>
<organism evidence="2 3">
    <name type="scientific">Stieleria marina</name>
    <dbReference type="NCBI Taxonomy" id="1930275"/>
    <lineage>
        <taxon>Bacteria</taxon>
        <taxon>Pseudomonadati</taxon>
        <taxon>Planctomycetota</taxon>
        <taxon>Planctomycetia</taxon>
        <taxon>Pirellulales</taxon>
        <taxon>Pirellulaceae</taxon>
        <taxon>Stieleria</taxon>
    </lineage>
</organism>
<gene>
    <name evidence="2" type="ORF">K239x_50890</name>
</gene>
<reference evidence="2 3" key="1">
    <citation type="submission" date="2019-02" db="EMBL/GenBank/DDBJ databases">
        <title>Deep-cultivation of Planctomycetes and their phenomic and genomic characterization uncovers novel biology.</title>
        <authorList>
            <person name="Wiegand S."/>
            <person name="Jogler M."/>
            <person name="Boedeker C."/>
            <person name="Pinto D."/>
            <person name="Vollmers J."/>
            <person name="Rivas-Marin E."/>
            <person name="Kohn T."/>
            <person name="Peeters S.H."/>
            <person name="Heuer A."/>
            <person name="Rast P."/>
            <person name="Oberbeckmann S."/>
            <person name="Bunk B."/>
            <person name="Jeske O."/>
            <person name="Meyerdierks A."/>
            <person name="Storesund J.E."/>
            <person name="Kallscheuer N."/>
            <person name="Luecker S."/>
            <person name="Lage O.M."/>
            <person name="Pohl T."/>
            <person name="Merkel B.J."/>
            <person name="Hornburger P."/>
            <person name="Mueller R.-W."/>
            <person name="Bruemmer F."/>
            <person name="Labrenz M."/>
            <person name="Spormann A.M."/>
            <person name="Op den Camp H."/>
            <person name="Overmann J."/>
            <person name="Amann R."/>
            <person name="Jetten M.S.M."/>
            <person name="Mascher T."/>
            <person name="Medema M.H."/>
            <person name="Devos D.P."/>
            <person name="Kaster A.-K."/>
            <person name="Ovreas L."/>
            <person name="Rohde M."/>
            <person name="Galperin M.Y."/>
            <person name="Jogler C."/>
        </authorList>
    </citation>
    <scope>NUCLEOTIDE SEQUENCE [LARGE SCALE GENOMIC DNA]</scope>
    <source>
        <strain evidence="2 3">K23_9</strain>
    </source>
</reference>
<protein>
    <submittedName>
        <fullName evidence="2">Bacterial regulatory protein, luxR family</fullName>
    </submittedName>
</protein>
<dbReference type="Proteomes" id="UP000319817">
    <property type="component" value="Chromosome"/>
</dbReference>